<name>A0ACC0W7C6_9STRA</name>
<protein>
    <submittedName>
        <fullName evidence="1">Uncharacterized protein</fullName>
    </submittedName>
</protein>
<dbReference type="Proteomes" id="UP001163321">
    <property type="component" value="Chromosome 3"/>
</dbReference>
<reference evidence="1 2" key="1">
    <citation type="journal article" date="2022" name="bioRxiv">
        <title>The genome of the oomycete Peronosclerospora sorghi, a cosmopolitan pathogen of maize and sorghum, is inflated with dispersed pseudogenes.</title>
        <authorList>
            <person name="Fletcher K."/>
            <person name="Martin F."/>
            <person name="Isakeit T."/>
            <person name="Cavanaugh K."/>
            <person name="Magill C."/>
            <person name="Michelmore R."/>
        </authorList>
    </citation>
    <scope>NUCLEOTIDE SEQUENCE [LARGE SCALE GENOMIC DNA]</scope>
    <source>
        <strain evidence="1">P6</strain>
    </source>
</reference>
<gene>
    <name evidence="1" type="ORF">PsorP6_008539</name>
</gene>
<keyword evidence="2" id="KW-1185">Reference proteome</keyword>
<sequence>MLVFVLVCAVIQCLCLVPFIQRYVYAQKSPTCDACNGDTDDAYPFITCFNASTSLLGTERWVYIIIQGILLGLLIVFELFNWMSEKFVQWENYARKSENENR</sequence>
<accession>A0ACC0W7C6</accession>
<evidence type="ECO:0000313" key="2">
    <source>
        <dbReference type="Proteomes" id="UP001163321"/>
    </source>
</evidence>
<evidence type="ECO:0000313" key="1">
    <source>
        <dbReference type="EMBL" id="KAI9914725.1"/>
    </source>
</evidence>
<organism evidence="1 2">
    <name type="scientific">Peronosclerospora sorghi</name>
    <dbReference type="NCBI Taxonomy" id="230839"/>
    <lineage>
        <taxon>Eukaryota</taxon>
        <taxon>Sar</taxon>
        <taxon>Stramenopiles</taxon>
        <taxon>Oomycota</taxon>
        <taxon>Peronosporomycetes</taxon>
        <taxon>Peronosporales</taxon>
        <taxon>Peronosporaceae</taxon>
        <taxon>Peronosclerospora</taxon>
    </lineage>
</organism>
<dbReference type="EMBL" id="CM047582">
    <property type="protein sequence ID" value="KAI9914725.1"/>
    <property type="molecule type" value="Genomic_DNA"/>
</dbReference>
<proteinExistence type="predicted"/>
<comment type="caution">
    <text evidence="1">The sequence shown here is derived from an EMBL/GenBank/DDBJ whole genome shotgun (WGS) entry which is preliminary data.</text>
</comment>